<dbReference type="InterPro" id="IPR021109">
    <property type="entry name" value="Peptidase_aspartic_dom_sf"/>
</dbReference>
<reference evidence="8" key="2">
    <citation type="submission" date="2021-12" db="EMBL/GenBank/DDBJ databases">
        <title>Resequencing data analysis of finger millet.</title>
        <authorList>
            <person name="Hatakeyama M."/>
            <person name="Aluri S."/>
            <person name="Balachadran M.T."/>
            <person name="Sivarajan S.R."/>
            <person name="Poveda L."/>
            <person name="Shimizu-Inatsugi R."/>
            <person name="Schlapbach R."/>
            <person name="Sreeman S.M."/>
            <person name="Shimizu K.K."/>
        </authorList>
    </citation>
    <scope>NUCLEOTIDE SEQUENCE</scope>
</reference>
<keyword evidence="2" id="KW-0645">Protease</keyword>
<dbReference type="InterPro" id="IPR033121">
    <property type="entry name" value="PEPTIDASE_A1"/>
</dbReference>
<keyword evidence="4" id="KW-0378">Hydrolase</keyword>
<gene>
    <name evidence="8" type="primary">gb17550</name>
    <name evidence="8" type="ORF">PR202_gb17550</name>
</gene>
<proteinExistence type="inferred from homology"/>
<evidence type="ECO:0000259" key="7">
    <source>
        <dbReference type="PROSITE" id="PS51767"/>
    </source>
</evidence>
<dbReference type="FunFam" id="2.40.70.10:FF:000033">
    <property type="entry name" value="Aspartyl protease family protein"/>
    <property type="match status" value="1"/>
</dbReference>
<dbReference type="PANTHER" id="PTHR47967">
    <property type="entry name" value="OS07G0603500 PROTEIN-RELATED"/>
    <property type="match status" value="1"/>
</dbReference>
<dbReference type="Pfam" id="PF14543">
    <property type="entry name" value="TAXi_N"/>
    <property type="match status" value="1"/>
</dbReference>
<keyword evidence="5" id="KW-0325">Glycoprotein</keyword>
<evidence type="ECO:0000256" key="3">
    <source>
        <dbReference type="ARBA" id="ARBA00022750"/>
    </source>
</evidence>
<dbReference type="GO" id="GO:0005576">
    <property type="term" value="C:extracellular region"/>
    <property type="evidence" value="ECO:0007669"/>
    <property type="project" value="TreeGrafter"/>
</dbReference>
<keyword evidence="6" id="KW-0732">Signal</keyword>
<feature type="chain" id="PRO_5043562716" description="Peptidase A1 domain-containing protein" evidence="6">
    <location>
        <begin position="25"/>
        <end position="456"/>
    </location>
</feature>
<dbReference type="Proteomes" id="UP001054889">
    <property type="component" value="Unassembled WGS sequence"/>
</dbReference>
<dbReference type="SUPFAM" id="SSF50630">
    <property type="entry name" value="Acid proteases"/>
    <property type="match status" value="1"/>
</dbReference>
<dbReference type="EMBL" id="BQKI01000081">
    <property type="protein sequence ID" value="GJN29331.1"/>
    <property type="molecule type" value="Genomic_DNA"/>
</dbReference>
<feature type="domain" description="Peptidase A1" evidence="7">
    <location>
        <begin position="97"/>
        <end position="449"/>
    </location>
</feature>
<protein>
    <recommendedName>
        <fullName evidence="7">Peptidase A1 domain-containing protein</fullName>
    </recommendedName>
</protein>
<comment type="caution">
    <text evidence="8">The sequence shown here is derived from an EMBL/GenBank/DDBJ whole genome shotgun (WGS) entry which is preliminary data.</text>
</comment>
<dbReference type="Gene3D" id="2.40.70.10">
    <property type="entry name" value="Acid Proteases"/>
    <property type="match status" value="2"/>
</dbReference>
<dbReference type="GO" id="GO:0004190">
    <property type="term" value="F:aspartic-type endopeptidase activity"/>
    <property type="evidence" value="ECO:0007669"/>
    <property type="project" value="UniProtKB-KW"/>
</dbReference>
<keyword evidence="9" id="KW-1185">Reference proteome</keyword>
<organism evidence="8 9">
    <name type="scientific">Eleusine coracana subsp. coracana</name>
    <dbReference type="NCBI Taxonomy" id="191504"/>
    <lineage>
        <taxon>Eukaryota</taxon>
        <taxon>Viridiplantae</taxon>
        <taxon>Streptophyta</taxon>
        <taxon>Embryophyta</taxon>
        <taxon>Tracheophyta</taxon>
        <taxon>Spermatophyta</taxon>
        <taxon>Magnoliopsida</taxon>
        <taxon>Liliopsida</taxon>
        <taxon>Poales</taxon>
        <taxon>Poaceae</taxon>
        <taxon>PACMAD clade</taxon>
        <taxon>Chloridoideae</taxon>
        <taxon>Cynodonteae</taxon>
        <taxon>Eleusininae</taxon>
        <taxon>Eleusine</taxon>
    </lineage>
</organism>
<dbReference type="PANTHER" id="PTHR47967:SF31">
    <property type="entry name" value="ASPARTYL PROTEASE FAMILY PROTEIN"/>
    <property type="match status" value="1"/>
</dbReference>
<evidence type="ECO:0000313" key="9">
    <source>
        <dbReference type="Proteomes" id="UP001054889"/>
    </source>
</evidence>
<dbReference type="InterPro" id="IPR034161">
    <property type="entry name" value="Pepsin-like_plant"/>
</dbReference>
<reference evidence="8" key="1">
    <citation type="journal article" date="2018" name="DNA Res.">
        <title>Multiple hybrid de novo genome assembly of finger millet, an orphan allotetraploid crop.</title>
        <authorList>
            <person name="Hatakeyama M."/>
            <person name="Aluri S."/>
            <person name="Balachadran M.T."/>
            <person name="Sivarajan S.R."/>
            <person name="Patrignani A."/>
            <person name="Gruter S."/>
            <person name="Poveda L."/>
            <person name="Shimizu-Inatsugi R."/>
            <person name="Baeten J."/>
            <person name="Francoijs K.J."/>
            <person name="Nataraja K.N."/>
            <person name="Reddy Y.A.N."/>
            <person name="Phadnis S."/>
            <person name="Ravikumar R.L."/>
            <person name="Schlapbach R."/>
            <person name="Sreeman S.M."/>
            <person name="Shimizu K.K."/>
        </authorList>
    </citation>
    <scope>NUCLEOTIDE SEQUENCE</scope>
</reference>
<dbReference type="InterPro" id="IPR051708">
    <property type="entry name" value="Plant_Aspart_Prot_A1"/>
</dbReference>
<dbReference type="Pfam" id="PF14541">
    <property type="entry name" value="TAXi_C"/>
    <property type="match status" value="1"/>
</dbReference>
<name>A0AAV5F364_ELECO</name>
<evidence type="ECO:0000256" key="2">
    <source>
        <dbReference type="ARBA" id="ARBA00022670"/>
    </source>
</evidence>
<dbReference type="AlphaFoldDB" id="A0AAV5F364"/>
<dbReference type="GO" id="GO:0006508">
    <property type="term" value="P:proteolysis"/>
    <property type="evidence" value="ECO:0007669"/>
    <property type="project" value="UniProtKB-KW"/>
</dbReference>
<feature type="signal peptide" evidence="6">
    <location>
        <begin position="1"/>
        <end position="24"/>
    </location>
</feature>
<dbReference type="InterPro" id="IPR032861">
    <property type="entry name" value="TAXi_N"/>
</dbReference>
<evidence type="ECO:0000256" key="1">
    <source>
        <dbReference type="ARBA" id="ARBA00007447"/>
    </source>
</evidence>
<accession>A0AAV5F364</accession>
<comment type="similarity">
    <text evidence="1">Belongs to the peptidase A1 family.</text>
</comment>
<dbReference type="CDD" id="cd05476">
    <property type="entry name" value="pepsin_A_like_plant"/>
    <property type="match status" value="1"/>
</dbReference>
<evidence type="ECO:0000256" key="4">
    <source>
        <dbReference type="ARBA" id="ARBA00022801"/>
    </source>
</evidence>
<keyword evidence="3" id="KW-0064">Aspartyl protease</keyword>
<evidence type="ECO:0000313" key="8">
    <source>
        <dbReference type="EMBL" id="GJN29331.1"/>
    </source>
</evidence>
<sequence>MEDSSMSQLLSSVLFLTMLLTTSAIPAASALTLRADLTHVDSGRGFTRWELASRMVARSRARAASLRHRGGAGNYYGQHPTTAPVAPGTVRHADTEYLIHFGIGTPRPHQVALTLDTGSDLVWTQCTPCLRCFAQPSPPFDPYASKTLYNVPCSDPSCANFTRTACLKESHLCLYVYGYGDGSITVGKVVRDTFTFKAPNGGTAVVVPNLSFGCGFDDTGLFNTNESGIAGFGRGPRSLPSQLKVGKFSHCFTSMLDDPSKSSPVFLGGTQDDLIRAHATGPVQSTPMPPHGNSTFYYLSFKGITVGKTRLPVDESVFAFKGDGTGGTFIDSGTGLTSFPTAVFDQLATAFKTQIRLPVVDASEVGGRLCFSLPDGTDEKKVPVPKLVFHFAGADMDLPRENYFYVYEADAFMCLMILDAEGDTTTIGNFQQQNMHIVYDVHNNKLLFAPAQCDKL</sequence>
<evidence type="ECO:0000256" key="5">
    <source>
        <dbReference type="ARBA" id="ARBA00023180"/>
    </source>
</evidence>
<dbReference type="InterPro" id="IPR032799">
    <property type="entry name" value="TAXi_C"/>
</dbReference>
<evidence type="ECO:0000256" key="6">
    <source>
        <dbReference type="SAM" id="SignalP"/>
    </source>
</evidence>
<dbReference type="PROSITE" id="PS51767">
    <property type="entry name" value="PEPTIDASE_A1"/>
    <property type="match status" value="1"/>
</dbReference>